<proteinExistence type="predicted"/>
<dbReference type="EMBL" id="KV425991">
    <property type="protein sequence ID" value="KZV93330.1"/>
    <property type="molecule type" value="Genomic_DNA"/>
</dbReference>
<organism evidence="2 3">
    <name type="scientific">Exidia glandulosa HHB12029</name>
    <dbReference type="NCBI Taxonomy" id="1314781"/>
    <lineage>
        <taxon>Eukaryota</taxon>
        <taxon>Fungi</taxon>
        <taxon>Dikarya</taxon>
        <taxon>Basidiomycota</taxon>
        <taxon>Agaricomycotina</taxon>
        <taxon>Agaricomycetes</taxon>
        <taxon>Auriculariales</taxon>
        <taxon>Exidiaceae</taxon>
        <taxon>Exidia</taxon>
    </lineage>
</organism>
<protein>
    <submittedName>
        <fullName evidence="2">Uncharacterized protein</fullName>
    </submittedName>
</protein>
<reference evidence="2 3" key="1">
    <citation type="journal article" date="2016" name="Mol. Biol. Evol.">
        <title>Comparative Genomics of Early-Diverging Mushroom-Forming Fungi Provides Insights into the Origins of Lignocellulose Decay Capabilities.</title>
        <authorList>
            <person name="Nagy L.G."/>
            <person name="Riley R."/>
            <person name="Tritt A."/>
            <person name="Adam C."/>
            <person name="Daum C."/>
            <person name="Floudas D."/>
            <person name="Sun H."/>
            <person name="Yadav J.S."/>
            <person name="Pangilinan J."/>
            <person name="Larsson K.H."/>
            <person name="Matsuura K."/>
            <person name="Barry K."/>
            <person name="Labutti K."/>
            <person name="Kuo R."/>
            <person name="Ohm R.A."/>
            <person name="Bhattacharya S.S."/>
            <person name="Shirouzu T."/>
            <person name="Yoshinaga Y."/>
            <person name="Martin F.M."/>
            <person name="Grigoriev I.V."/>
            <person name="Hibbett D.S."/>
        </authorList>
    </citation>
    <scope>NUCLEOTIDE SEQUENCE [LARGE SCALE GENOMIC DNA]</scope>
    <source>
        <strain evidence="2 3">HHB12029</strain>
    </source>
</reference>
<evidence type="ECO:0000313" key="3">
    <source>
        <dbReference type="Proteomes" id="UP000077266"/>
    </source>
</evidence>
<dbReference type="AlphaFoldDB" id="A0A165IFG4"/>
<feature type="compositionally biased region" description="Low complexity" evidence="1">
    <location>
        <begin position="221"/>
        <end position="238"/>
    </location>
</feature>
<evidence type="ECO:0000256" key="1">
    <source>
        <dbReference type="SAM" id="MobiDB-lite"/>
    </source>
</evidence>
<feature type="region of interest" description="Disordered" evidence="1">
    <location>
        <begin position="221"/>
        <end position="248"/>
    </location>
</feature>
<keyword evidence="3" id="KW-1185">Reference proteome</keyword>
<evidence type="ECO:0000313" key="2">
    <source>
        <dbReference type="EMBL" id="KZV93330.1"/>
    </source>
</evidence>
<feature type="compositionally biased region" description="Basic and acidic residues" evidence="1">
    <location>
        <begin position="131"/>
        <end position="144"/>
    </location>
</feature>
<dbReference type="Proteomes" id="UP000077266">
    <property type="component" value="Unassembled WGS sequence"/>
</dbReference>
<sequence length="248" mass="26725">MQELIAPRPLRLAPTPFGSSIISSHQRRIAAPFAKYASPPISEAFARIKLAADDSEQPLEASTSDERAASPIGFEPTRLNAEALEEFLSILRPSVLLSPSSPIARIRRSGHHSASSSLSLPSGSAGSPSYERPHPYKVARRDTSRSASSSASDDGVVVTADSASKRARSRSERELDASDLDSWQASVLGSPISRSHTMNPLPRDPCYESMAQNFTFRLTSRTPSPSLLLTSPALTPAAREPEEMETTL</sequence>
<accession>A0A165IFG4</accession>
<gene>
    <name evidence="2" type="ORF">EXIGLDRAFT_835750</name>
</gene>
<feature type="compositionally biased region" description="Low complexity" evidence="1">
    <location>
        <begin position="112"/>
        <end position="129"/>
    </location>
</feature>
<dbReference type="OrthoDB" id="3242721at2759"/>
<feature type="compositionally biased region" description="Low complexity" evidence="1">
    <location>
        <begin position="145"/>
        <end position="162"/>
    </location>
</feature>
<dbReference type="InParanoid" id="A0A165IFG4"/>
<name>A0A165IFG4_EXIGL</name>
<feature type="region of interest" description="Disordered" evidence="1">
    <location>
        <begin position="107"/>
        <end position="178"/>
    </location>
</feature>